<dbReference type="PANTHER" id="PTHR24173">
    <property type="entry name" value="ANKYRIN REPEAT CONTAINING"/>
    <property type="match status" value="1"/>
</dbReference>
<dbReference type="SMART" id="SM00248">
    <property type="entry name" value="ANK"/>
    <property type="match status" value="4"/>
</dbReference>
<dbReference type="Pfam" id="PF12796">
    <property type="entry name" value="Ank_2"/>
    <property type="match status" value="1"/>
</dbReference>
<evidence type="ECO:0000256" key="3">
    <source>
        <dbReference type="PROSITE-ProRule" id="PRU00023"/>
    </source>
</evidence>
<evidence type="ECO:0000256" key="2">
    <source>
        <dbReference type="ARBA" id="ARBA00023043"/>
    </source>
</evidence>
<dbReference type="Proteomes" id="UP000515928">
    <property type="component" value="Chromosome"/>
</dbReference>
<sequence length="217" mass="24105">MRKIIFIILILTIVGCAQNTSENVNRTDNNKKESEQDTMSKIKINPNIDKVNENNESELLIAVHNNDIEAAINLIDQGANVNLQDNISDSPYLYAGAQGRTEILEHMLKYADIDFSVVNRYGGNTLIPAAEKGHIDNVKLLVADDRIDIDFQNNFGYTALIEAVALTDGSEKFVEIVKILVDAGADITLKDKSGKTALDYAKEKKYEKMIEILSKTS</sequence>
<feature type="repeat" description="ANK" evidence="3">
    <location>
        <begin position="155"/>
        <end position="192"/>
    </location>
</feature>
<keyword evidence="5" id="KW-1185">Reference proteome</keyword>
<protein>
    <submittedName>
        <fullName evidence="4">Ankyrin repeat domain-containing protein</fullName>
    </submittedName>
</protein>
<proteinExistence type="predicted"/>
<dbReference type="RefSeq" id="WP_187534724.1">
    <property type="nucleotide sequence ID" value="NZ_CBCSHU010000027.1"/>
</dbReference>
<dbReference type="InterPro" id="IPR036770">
    <property type="entry name" value="Ankyrin_rpt-contain_sf"/>
</dbReference>
<evidence type="ECO:0000313" key="4">
    <source>
        <dbReference type="EMBL" id="QNN61525.1"/>
    </source>
</evidence>
<dbReference type="PROSITE" id="PS50088">
    <property type="entry name" value="ANK_REPEAT"/>
    <property type="match status" value="2"/>
</dbReference>
<dbReference type="PROSITE" id="PS51257">
    <property type="entry name" value="PROKAR_LIPOPROTEIN"/>
    <property type="match status" value="1"/>
</dbReference>
<evidence type="ECO:0000313" key="5">
    <source>
        <dbReference type="Proteomes" id="UP000515928"/>
    </source>
</evidence>
<accession>A0A7G9S100</accession>
<keyword evidence="2 3" id="KW-0040">ANK repeat</keyword>
<dbReference type="InterPro" id="IPR002110">
    <property type="entry name" value="Ankyrin_rpt"/>
</dbReference>
<name>A0A7G9S100_9FIRM</name>
<dbReference type="PROSITE" id="PS50297">
    <property type="entry name" value="ANK_REP_REGION"/>
    <property type="match status" value="1"/>
</dbReference>
<reference evidence="4 5" key="1">
    <citation type="submission" date="2020-08" db="EMBL/GenBank/DDBJ databases">
        <title>Genome sequence of Erysipelothrix inopinata DSM 15511T.</title>
        <authorList>
            <person name="Hyun D.-W."/>
            <person name="Bae J.-W."/>
        </authorList>
    </citation>
    <scope>NUCLEOTIDE SEQUENCE [LARGE SCALE GENOMIC DNA]</scope>
    <source>
        <strain evidence="4 5">DSM 15511</strain>
    </source>
</reference>
<dbReference type="AlphaFoldDB" id="A0A7G9S100"/>
<keyword evidence="1" id="KW-0677">Repeat</keyword>
<dbReference type="PANTHER" id="PTHR24173:SF74">
    <property type="entry name" value="ANKYRIN REPEAT DOMAIN-CONTAINING PROTEIN 16"/>
    <property type="match status" value="1"/>
</dbReference>
<dbReference type="Gene3D" id="1.25.40.20">
    <property type="entry name" value="Ankyrin repeat-containing domain"/>
    <property type="match status" value="1"/>
</dbReference>
<gene>
    <name evidence="4" type="ORF">H9L01_04000</name>
</gene>
<feature type="repeat" description="ANK" evidence="3">
    <location>
        <begin position="54"/>
        <end position="86"/>
    </location>
</feature>
<dbReference type="Pfam" id="PF00023">
    <property type="entry name" value="Ank"/>
    <property type="match status" value="1"/>
</dbReference>
<dbReference type="EMBL" id="CP060715">
    <property type="protein sequence ID" value="QNN61525.1"/>
    <property type="molecule type" value="Genomic_DNA"/>
</dbReference>
<dbReference type="KEGG" id="eio:H9L01_04000"/>
<organism evidence="4 5">
    <name type="scientific">Erysipelothrix inopinata</name>
    <dbReference type="NCBI Taxonomy" id="225084"/>
    <lineage>
        <taxon>Bacteria</taxon>
        <taxon>Bacillati</taxon>
        <taxon>Bacillota</taxon>
        <taxon>Erysipelotrichia</taxon>
        <taxon>Erysipelotrichales</taxon>
        <taxon>Erysipelotrichaceae</taxon>
        <taxon>Erysipelothrix</taxon>
    </lineage>
</organism>
<dbReference type="SUPFAM" id="SSF48403">
    <property type="entry name" value="Ankyrin repeat"/>
    <property type="match status" value="1"/>
</dbReference>
<evidence type="ECO:0000256" key="1">
    <source>
        <dbReference type="ARBA" id="ARBA00022737"/>
    </source>
</evidence>